<sequence>MLVGAIPSVDDGAAHVARRQMGRPRGAVPDDEGHRAGGLDVAHGVQQCLALGDRRALRRPVEHLGAQRLGGHLERGAGPGGVLEEDVGHHPSLEDGGACRATRQVRFGPVEQRFDFLAPPA</sequence>
<evidence type="ECO:0000313" key="3">
    <source>
        <dbReference type="Proteomes" id="UP000032702"/>
    </source>
</evidence>
<evidence type="ECO:0000313" key="2">
    <source>
        <dbReference type="EMBL" id="EAU61630.1"/>
    </source>
</evidence>
<protein>
    <submittedName>
        <fullName evidence="2">Uncharacterized protein</fullName>
    </submittedName>
</protein>
<dbReference type="AlphaFoldDB" id="Q08MC2"/>
<reference evidence="2 3" key="1">
    <citation type="submission" date="2006-04" db="EMBL/GenBank/DDBJ databases">
        <authorList>
            <person name="Nierman W.C."/>
        </authorList>
    </citation>
    <scope>NUCLEOTIDE SEQUENCE [LARGE SCALE GENOMIC DNA]</scope>
    <source>
        <strain evidence="2 3">DW4/3-1</strain>
    </source>
</reference>
<gene>
    <name evidence="2" type="ORF">STIAU_4014</name>
</gene>
<proteinExistence type="predicted"/>
<evidence type="ECO:0000256" key="1">
    <source>
        <dbReference type="SAM" id="MobiDB-lite"/>
    </source>
</evidence>
<dbReference type="Proteomes" id="UP000032702">
    <property type="component" value="Unassembled WGS sequence"/>
</dbReference>
<feature type="non-terminal residue" evidence="2">
    <location>
        <position position="121"/>
    </location>
</feature>
<comment type="caution">
    <text evidence="2">The sequence shown here is derived from an EMBL/GenBank/DDBJ whole genome shotgun (WGS) entry which is preliminary data.</text>
</comment>
<accession>Q08MC2</accession>
<name>Q08MC2_STIAD</name>
<organism evidence="2 3">
    <name type="scientific">Stigmatella aurantiaca (strain DW4/3-1)</name>
    <dbReference type="NCBI Taxonomy" id="378806"/>
    <lineage>
        <taxon>Bacteria</taxon>
        <taxon>Pseudomonadati</taxon>
        <taxon>Myxococcota</taxon>
        <taxon>Myxococcia</taxon>
        <taxon>Myxococcales</taxon>
        <taxon>Cystobacterineae</taxon>
        <taxon>Archangiaceae</taxon>
        <taxon>Stigmatella</taxon>
    </lineage>
</organism>
<feature type="region of interest" description="Disordered" evidence="1">
    <location>
        <begin position="68"/>
        <end position="97"/>
    </location>
</feature>
<dbReference type="EMBL" id="AAMD01000389">
    <property type="protein sequence ID" value="EAU61630.1"/>
    <property type="molecule type" value="Genomic_DNA"/>
</dbReference>